<organism evidence="1 2">
    <name type="scientific">Botryobasidium botryosum (strain FD-172 SS1)</name>
    <dbReference type="NCBI Taxonomy" id="930990"/>
    <lineage>
        <taxon>Eukaryota</taxon>
        <taxon>Fungi</taxon>
        <taxon>Dikarya</taxon>
        <taxon>Basidiomycota</taxon>
        <taxon>Agaricomycotina</taxon>
        <taxon>Agaricomycetes</taxon>
        <taxon>Cantharellales</taxon>
        <taxon>Botryobasidiaceae</taxon>
        <taxon>Botryobasidium</taxon>
    </lineage>
</organism>
<accession>A0A067MXV0</accession>
<name>A0A067MXV0_BOTB1</name>
<reference evidence="2" key="1">
    <citation type="journal article" date="2014" name="Proc. Natl. Acad. Sci. U.S.A.">
        <title>Extensive sampling of basidiomycete genomes demonstrates inadequacy of the white-rot/brown-rot paradigm for wood decay fungi.</title>
        <authorList>
            <person name="Riley R."/>
            <person name="Salamov A.A."/>
            <person name="Brown D.W."/>
            <person name="Nagy L.G."/>
            <person name="Floudas D."/>
            <person name="Held B.W."/>
            <person name="Levasseur A."/>
            <person name="Lombard V."/>
            <person name="Morin E."/>
            <person name="Otillar R."/>
            <person name="Lindquist E.A."/>
            <person name="Sun H."/>
            <person name="LaButti K.M."/>
            <person name="Schmutz J."/>
            <person name="Jabbour D."/>
            <person name="Luo H."/>
            <person name="Baker S.E."/>
            <person name="Pisabarro A.G."/>
            <person name="Walton J.D."/>
            <person name="Blanchette R.A."/>
            <person name="Henrissat B."/>
            <person name="Martin F."/>
            <person name="Cullen D."/>
            <person name="Hibbett D.S."/>
            <person name="Grigoriev I.V."/>
        </authorList>
    </citation>
    <scope>NUCLEOTIDE SEQUENCE [LARGE SCALE GENOMIC DNA]</scope>
    <source>
        <strain evidence="2">FD-172 SS1</strain>
    </source>
</reference>
<keyword evidence="2" id="KW-1185">Reference proteome</keyword>
<dbReference type="CDD" id="cd11296">
    <property type="entry name" value="O-FucT_like"/>
    <property type="match status" value="1"/>
</dbReference>
<evidence type="ECO:0000313" key="2">
    <source>
        <dbReference type="Proteomes" id="UP000027195"/>
    </source>
</evidence>
<dbReference type="Proteomes" id="UP000027195">
    <property type="component" value="Unassembled WGS sequence"/>
</dbReference>
<sequence>MLPPLYGELKDIESKLPQHNLSLPFPEGRDGRYVRFENQMWGTGLNNQLEEILVLSHLAHLSNRAYIFNNYTWDLVSKGPYVYDNGRPRASVMPLTAFISGPTAGGSWAPNDPAPRSISAEWWETVCSYEKRLLLNTTRENESMGLAPNVTGSILIAHWAERLKNLDHGCVAIAGIAPSIVDIMFFVSNRVTSLFPTMSTSPVITRFAWSSIVRSAVIANYPLLLPGASPEPGSELSVIPGLVAVHLRRGDYEKHCKEILAPDASMYMGWNRIDGLPDTFTPPLGAGKGTLTPEAWDVYSRHCWPSVEQIKERLRVVRSDDPTLTRVFALTNGKPEWISAVKKALLDDGWEDVVTTLDLNITWEQSGVANAIDMEIAARAQTFVGNGVCQLIATCIVVYSELKPS</sequence>
<dbReference type="OrthoDB" id="2559662at2759"/>
<proteinExistence type="predicted"/>
<gene>
    <name evidence="1" type="ORF">BOTBODRAFT_106532</name>
</gene>
<dbReference type="STRING" id="930990.A0A067MXV0"/>
<dbReference type="Gene3D" id="3.40.50.11350">
    <property type="match status" value="1"/>
</dbReference>
<evidence type="ECO:0000313" key="1">
    <source>
        <dbReference type="EMBL" id="KDQ16717.1"/>
    </source>
</evidence>
<dbReference type="HOGENOM" id="CLU_014826_0_0_1"/>
<dbReference type="AlphaFoldDB" id="A0A067MXV0"/>
<dbReference type="EMBL" id="KL198026">
    <property type="protein sequence ID" value="KDQ16717.1"/>
    <property type="molecule type" value="Genomic_DNA"/>
</dbReference>
<dbReference type="InParanoid" id="A0A067MXV0"/>
<protein>
    <submittedName>
        <fullName evidence="1">Uncharacterized protein</fullName>
    </submittedName>
</protein>